<dbReference type="InterPro" id="IPR036918">
    <property type="entry name" value="Pyrv_Knase_C_sf"/>
</dbReference>
<feature type="domain" description="Pyruvate kinase barrel" evidence="14">
    <location>
        <begin position="3"/>
        <end position="331"/>
    </location>
</feature>
<sequence length="481" mass="51443">MPRATKIVATIGPASSDLATLTRMIEAGVDVVRLNFSHGTAQDHIERANTIRQAAAACGREVAIMADMQGPKIRVGKFEHGKIELEKGAKFILDAGWGANGELGNQERVGLDYKALPRDLKPNDVLLLNDGLIVLIVDKVVGAEIHTHVRIGGALSNNKGINRQGGGLSAPALTAKDMEDIKTAMSFQADYVAVSFPKNATDMEMARQLANIAGEAYGHKPMMIAKIERAEAIPVLQEILDASDGIMVARGDLAVEVGNAAVPALQKRMIKMARASNKIAITATQMMESMIVNAIPTRAEVSDVANAVLDGTDAVMTSAETASGKYPVETVETMAAICLEAEKSDLCKLDADFLNVTFTRIDQSVAYGALFTAYHLRVKAIIALTESGSTALWMSRHNIDMPIFAMTPSLATQRKAALYRNVRTLHLTQSTDSAAVLKAAEDLLVHNGIVQKGDMIVVTWGEPMGQVGGTNALKIVKVGQY</sequence>
<dbReference type="NCBIfam" id="NF004491">
    <property type="entry name" value="PRK05826.1"/>
    <property type="match status" value="1"/>
</dbReference>
<dbReference type="NCBIfam" id="TIGR01064">
    <property type="entry name" value="pyruv_kin"/>
    <property type="match status" value="1"/>
</dbReference>
<evidence type="ECO:0000256" key="5">
    <source>
        <dbReference type="ARBA" id="ARBA00022723"/>
    </source>
</evidence>
<evidence type="ECO:0000256" key="8">
    <source>
        <dbReference type="ARBA" id="ARBA00022840"/>
    </source>
</evidence>
<evidence type="ECO:0000313" key="16">
    <source>
        <dbReference type="EMBL" id="MFC3107234.1"/>
    </source>
</evidence>
<dbReference type="RefSeq" id="WP_390330938.1">
    <property type="nucleotide sequence ID" value="NZ_JBHRTP010000008.1"/>
</dbReference>
<evidence type="ECO:0000256" key="12">
    <source>
        <dbReference type="NCBIfam" id="TIGR01064"/>
    </source>
</evidence>
<evidence type="ECO:0000256" key="7">
    <source>
        <dbReference type="ARBA" id="ARBA00022777"/>
    </source>
</evidence>
<evidence type="ECO:0000259" key="15">
    <source>
        <dbReference type="Pfam" id="PF02887"/>
    </source>
</evidence>
<keyword evidence="11 16" id="KW-0670">Pyruvate</keyword>
<evidence type="ECO:0000256" key="9">
    <source>
        <dbReference type="ARBA" id="ARBA00022842"/>
    </source>
</evidence>
<evidence type="ECO:0000256" key="2">
    <source>
        <dbReference type="ARBA" id="ARBA00008663"/>
    </source>
</evidence>
<dbReference type="SUPFAM" id="SSF50800">
    <property type="entry name" value="PK beta-barrel domain-like"/>
    <property type="match status" value="1"/>
</dbReference>
<dbReference type="Gene3D" id="3.40.1380.20">
    <property type="entry name" value="Pyruvate kinase, C-terminal domain"/>
    <property type="match status" value="1"/>
</dbReference>
<dbReference type="InterPro" id="IPR011037">
    <property type="entry name" value="Pyrv_Knase-like_insert_dom_sf"/>
</dbReference>
<accession>A0ABV7EZ42</accession>
<name>A0ABV7EZ42_9BURK</name>
<keyword evidence="6" id="KW-0547">Nucleotide-binding</keyword>
<dbReference type="GO" id="GO:0004743">
    <property type="term" value="F:pyruvate kinase activity"/>
    <property type="evidence" value="ECO:0007669"/>
    <property type="project" value="UniProtKB-EC"/>
</dbReference>
<evidence type="ECO:0000256" key="3">
    <source>
        <dbReference type="ARBA" id="ARBA00012142"/>
    </source>
</evidence>
<dbReference type="EC" id="2.7.1.40" evidence="3 12"/>
<evidence type="ECO:0000256" key="11">
    <source>
        <dbReference type="ARBA" id="ARBA00023317"/>
    </source>
</evidence>
<evidence type="ECO:0000256" key="6">
    <source>
        <dbReference type="ARBA" id="ARBA00022741"/>
    </source>
</evidence>
<dbReference type="Pfam" id="PF02887">
    <property type="entry name" value="PK_C"/>
    <property type="match status" value="1"/>
</dbReference>
<keyword evidence="5" id="KW-0479">Metal-binding</keyword>
<gene>
    <name evidence="16" type="primary">pyk</name>
    <name evidence="16" type="ORF">ACFOFO_04510</name>
</gene>
<keyword evidence="7 13" id="KW-0418">Kinase</keyword>
<dbReference type="SUPFAM" id="SSF51621">
    <property type="entry name" value="Phosphoenolpyruvate/pyruvate domain"/>
    <property type="match status" value="1"/>
</dbReference>
<evidence type="ECO:0000256" key="4">
    <source>
        <dbReference type="ARBA" id="ARBA00022679"/>
    </source>
</evidence>
<dbReference type="InterPro" id="IPR001697">
    <property type="entry name" value="Pyr_Knase"/>
</dbReference>
<comment type="caution">
    <text evidence="16">The sequence shown here is derived from an EMBL/GenBank/DDBJ whole genome shotgun (WGS) entry which is preliminary data.</text>
</comment>
<dbReference type="InterPro" id="IPR015813">
    <property type="entry name" value="Pyrv/PenolPyrv_kinase-like_dom"/>
</dbReference>
<dbReference type="GO" id="GO:0016301">
    <property type="term" value="F:kinase activity"/>
    <property type="evidence" value="ECO:0007669"/>
    <property type="project" value="UniProtKB-KW"/>
</dbReference>
<dbReference type="Proteomes" id="UP001595530">
    <property type="component" value="Unassembled WGS sequence"/>
</dbReference>
<dbReference type="PANTHER" id="PTHR11817">
    <property type="entry name" value="PYRUVATE KINASE"/>
    <property type="match status" value="1"/>
</dbReference>
<dbReference type="InterPro" id="IPR015806">
    <property type="entry name" value="Pyrv_Knase_insert_dom_sf"/>
</dbReference>
<dbReference type="PRINTS" id="PR01050">
    <property type="entry name" value="PYRUVTKNASE"/>
</dbReference>
<evidence type="ECO:0000259" key="14">
    <source>
        <dbReference type="Pfam" id="PF00224"/>
    </source>
</evidence>
<dbReference type="EMBL" id="JBHRTP010000008">
    <property type="protein sequence ID" value="MFC3107234.1"/>
    <property type="molecule type" value="Genomic_DNA"/>
</dbReference>
<keyword evidence="9 13" id="KW-0460">Magnesium</keyword>
<keyword evidence="8" id="KW-0067">ATP-binding</keyword>
<keyword evidence="10 13" id="KW-0324">Glycolysis</keyword>
<evidence type="ECO:0000256" key="10">
    <source>
        <dbReference type="ARBA" id="ARBA00023152"/>
    </source>
</evidence>
<dbReference type="InterPro" id="IPR040442">
    <property type="entry name" value="Pyrv_kinase-like_dom_sf"/>
</dbReference>
<evidence type="ECO:0000256" key="13">
    <source>
        <dbReference type="RuleBase" id="RU000504"/>
    </source>
</evidence>
<comment type="pathway">
    <text evidence="1 13">Carbohydrate degradation; glycolysis; pyruvate from D-glyceraldehyde 3-phosphate: step 5/5.</text>
</comment>
<dbReference type="InterPro" id="IPR015795">
    <property type="entry name" value="Pyrv_Knase_C"/>
</dbReference>
<organism evidence="16 17">
    <name type="scientific">Undibacterium arcticum</name>
    <dbReference type="NCBI Taxonomy" id="1762892"/>
    <lineage>
        <taxon>Bacteria</taxon>
        <taxon>Pseudomonadati</taxon>
        <taxon>Pseudomonadota</taxon>
        <taxon>Betaproteobacteria</taxon>
        <taxon>Burkholderiales</taxon>
        <taxon>Oxalobacteraceae</taxon>
        <taxon>Undibacterium</taxon>
    </lineage>
</organism>
<dbReference type="Pfam" id="PF00224">
    <property type="entry name" value="PK"/>
    <property type="match status" value="1"/>
</dbReference>
<evidence type="ECO:0000313" key="17">
    <source>
        <dbReference type="Proteomes" id="UP001595530"/>
    </source>
</evidence>
<keyword evidence="4 13" id="KW-0808">Transferase</keyword>
<keyword evidence="17" id="KW-1185">Reference proteome</keyword>
<dbReference type="InterPro" id="IPR015793">
    <property type="entry name" value="Pyrv_Knase_brl"/>
</dbReference>
<evidence type="ECO:0000256" key="1">
    <source>
        <dbReference type="ARBA" id="ARBA00004997"/>
    </source>
</evidence>
<proteinExistence type="inferred from homology"/>
<dbReference type="Gene3D" id="3.20.20.60">
    <property type="entry name" value="Phosphoenolpyruvate-binding domains"/>
    <property type="match status" value="1"/>
</dbReference>
<feature type="domain" description="Pyruvate kinase C-terminal" evidence="15">
    <location>
        <begin position="364"/>
        <end position="476"/>
    </location>
</feature>
<dbReference type="SUPFAM" id="SSF52935">
    <property type="entry name" value="PK C-terminal domain-like"/>
    <property type="match status" value="1"/>
</dbReference>
<protein>
    <recommendedName>
        <fullName evidence="3 12">Pyruvate kinase</fullName>
        <ecNumber evidence="3 12">2.7.1.40</ecNumber>
    </recommendedName>
</protein>
<reference evidence="17" key="1">
    <citation type="journal article" date="2019" name="Int. J. Syst. Evol. Microbiol.">
        <title>The Global Catalogue of Microorganisms (GCM) 10K type strain sequencing project: providing services to taxonomists for standard genome sequencing and annotation.</title>
        <authorList>
            <consortium name="The Broad Institute Genomics Platform"/>
            <consortium name="The Broad Institute Genome Sequencing Center for Infectious Disease"/>
            <person name="Wu L."/>
            <person name="Ma J."/>
        </authorList>
    </citation>
    <scope>NUCLEOTIDE SEQUENCE [LARGE SCALE GENOMIC DNA]</scope>
    <source>
        <strain evidence="17">KCTC 42986</strain>
    </source>
</reference>
<comment type="similarity">
    <text evidence="2 13">Belongs to the pyruvate kinase family.</text>
</comment>
<dbReference type="Gene3D" id="2.40.33.10">
    <property type="entry name" value="PK beta-barrel domain-like"/>
    <property type="match status" value="1"/>
</dbReference>
<comment type="catalytic activity">
    <reaction evidence="13">
        <text>pyruvate + ATP = phosphoenolpyruvate + ADP + H(+)</text>
        <dbReference type="Rhea" id="RHEA:18157"/>
        <dbReference type="ChEBI" id="CHEBI:15361"/>
        <dbReference type="ChEBI" id="CHEBI:15378"/>
        <dbReference type="ChEBI" id="CHEBI:30616"/>
        <dbReference type="ChEBI" id="CHEBI:58702"/>
        <dbReference type="ChEBI" id="CHEBI:456216"/>
        <dbReference type="EC" id="2.7.1.40"/>
    </reaction>
</comment>